<sequence>MASACRVVQVRCCAPAAQGPHRQDNQEHAIIVAPKARNVGRPMWSGSLLKGERATESWIPEGKTMDREELEHWAETDRQWAMWREQAESISMEERKARYMRRGRSQAWIEAWEAVEKERSRQRGNGSDLQNSQDT</sequence>
<gene>
    <name evidence="2" type="ORF">KFL_003860060</name>
</gene>
<accession>A0A1Y1IAE7</accession>
<name>A0A1Y1IAE7_KLENI</name>
<keyword evidence="3" id="KW-1185">Reference proteome</keyword>
<feature type="region of interest" description="Disordered" evidence="1">
    <location>
        <begin position="116"/>
        <end position="135"/>
    </location>
</feature>
<dbReference type="AlphaFoldDB" id="A0A1Y1IAE7"/>
<evidence type="ECO:0000313" key="3">
    <source>
        <dbReference type="Proteomes" id="UP000054558"/>
    </source>
</evidence>
<evidence type="ECO:0000256" key="1">
    <source>
        <dbReference type="SAM" id="MobiDB-lite"/>
    </source>
</evidence>
<dbReference type="EMBL" id="DF237335">
    <property type="protein sequence ID" value="GAQ87900.1"/>
    <property type="molecule type" value="Genomic_DNA"/>
</dbReference>
<reference evidence="2 3" key="1">
    <citation type="journal article" date="2014" name="Nat. Commun.">
        <title>Klebsormidium flaccidum genome reveals primary factors for plant terrestrial adaptation.</title>
        <authorList>
            <person name="Hori K."/>
            <person name="Maruyama F."/>
            <person name="Fujisawa T."/>
            <person name="Togashi T."/>
            <person name="Yamamoto N."/>
            <person name="Seo M."/>
            <person name="Sato S."/>
            <person name="Yamada T."/>
            <person name="Mori H."/>
            <person name="Tajima N."/>
            <person name="Moriyama T."/>
            <person name="Ikeuchi M."/>
            <person name="Watanabe M."/>
            <person name="Wada H."/>
            <person name="Kobayashi K."/>
            <person name="Saito M."/>
            <person name="Masuda T."/>
            <person name="Sasaki-Sekimoto Y."/>
            <person name="Mashiguchi K."/>
            <person name="Awai K."/>
            <person name="Shimojima M."/>
            <person name="Masuda S."/>
            <person name="Iwai M."/>
            <person name="Nobusawa T."/>
            <person name="Narise T."/>
            <person name="Kondo S."/>
            <person name="Saito H."/>
            <person name="Sato R."/>
            <person name="Murakawa M."/>
            <person name="Ihara Y."/>
            <person name="Oshima-Yamada Y."/>
            <person name="Ohtaka K."/>
            <person name="Satoh M."/>
            <person name="Sonobe K."/>
            <person name="Ishii M."/>
            <person name="Ohtani R."/>
            <person name="Kanamori-Sato M."/>
            <person name="Honoki R."/>
            <person name="Miyazaki D."/>
            <person name="Mochizuki H."/>
            <person name="Umetsu J."/>
            <person name="Higashi K."/>
            <person name="Shibata D."/>
            <person name="Kamiya Y."/>
            <person name="Sato N."/>
            <person name="Nakamura Y."/>
            <person name="Tabata S."/>
            <person name="Ida S."/>
            <person name="Kurokawa K."/>
            <person name="Ohta H."/>
        </authorList>
    </citation>
    <scope>NUCLEOTIDE SEQUENCE [LARGE SCALE GENOMIC DNA]</scope>
    <source>
        <strain evidence="2 3">NIES-2285</strain>
    </source>
</reference>
<organism evidence="2 3">
    <name type="scientific">Klebsormidium nitens</name>
    <name type="common">Green alga</name>
    <name type="synonym">Ulothrix nitens</name>
    <dbReference type="NCBI Taxonomy" id="105231"/>
    <lineage>
        <taxon>Eukaryota</taxon>
        <taxon>Viridiplantae</taxon>
        <taxon>Streptophyta</taxon>
        <taxon>Klebsormidiophyceae</taxon>
        <taxon>Klebsormidiales</taxon>
        <taxon>Klebsormidiaceae</taxon>
        <taxon>Klebsormidium</taxon>
    </lineage>
</organism>
<protein>
    <submittedName>
        <fullName evidence="2">Uncharacterized protein</fullName>
    </submittedName>
</protein>
<feature type="compositionally biased region" description="Polar residues" evidence="1">
    <location>
        <begin position="123"/>
        <end position="135"/>
    </location>
</feature>
<proteinExistence type="predicted"/>
<evidence type="ECO:0000313" key="2">
    <source>
        <dbReference type="EMBL" id="GAQ87900.1"/>
    </source>
</evidence>
<dbReference type="Proteomes" id="UP000054558">
    <property type="component" value="Unassembled WGS sequence"/>
</dbReference>